<accession>A0A9P4LSE8</accession>
<comment type="caution">
    <text evidence="2">The sequence shown here is derived from an EMBL/GenBank/DDBJ whole genome shotgun (WGS) entry which is preliminary data.</text>
</comment>
<feature type="transmembrane region" description="Helical" evidence="1">
    <location>
        <begin position="23"/>
        <end position="43"/>
    </location>
</feature>
<dbReference type="Proteomes" id="UP000799776">
    <property type="component" value="Unassembled WGS sequence"/>
</dbReference>
<reference evidence="2" key="1">
    <citation type="journal article" date="2020" name="Stud. Mycol.">
        <title>101 Dothideomycetes genomes: a test case for predicting lifestyles and emergence of pathogens.</title>
        <authorList>
            <person name="Haridas S."/>
            <person name="Albert R."/>
            <person name="Binder M."/>
            <person name="Bloem J."/>
            <person name="Labutti K."/>
            <person name="Salamov A."/>
            <person name="Andreopoulos B."/>
            <person name="Baker S."/>
            <person name="Barry K."/>
            <person name="Bills G."/>
            <person name="Bluhm B."/>
            <person name="Cannon C."/>
            <person name="Castanera R."/>
            <person name="Culley D."/>
            <person name="Daum C."/>
            <person name="Ezra D."/>
            <person name="Gonzalez J."/>
            <person name="Henrissat B."/>
            <person name="Kuo A."/>
            <person name="Liang C."/>
            <person name="Lipzen A."/>
            <person name="Lutzoni F."/>
            <person name="Magnuson J."/>
            <person name="Mondo S."/>
            <person name="Nolan M."/>
            <person name="Ohm R."/>
            <person name="Pangilinan J."/>
            <person name="Park H.-J."/>
            <person name="Ramirez L."/>
            <person name="Alfaro M."/>
            <person name="Sun H."/>
            <person name="Tritt A."/>
            <person name="Yoshinaga Y."/>
            <person name="Zwiers L.-H."/>
            <person name="Turgeon B."/>
            <person name="Goodwin S."/>
            <person name="Spatafora J."/>
            <person name="Crous P."/>
            <person name="Grigoriev I."/>
        </authorList>
    </citation>
    <scope>NUCLEOTIDE SEQUENCE</scope>
    <source>
        <strain evidence="2">CBS 121410</strain>
    </source>
</reference>
<gene>
    <name evidence="2" type="ORF">K490DRAFT_75855</name>
</gene>
<evidence type="ECO:0000313" key="3">
    <source>
        <dbReference type="Proteomes" id="UP000799776"/>
    </source>
</evidence>
<dbReference type="AlphaFoldDB" id="A0A9P4LSE8"/>
<keyword evidence="1" id="KW-0472">Membrane</keyword>
<dbReference type="PANTHER" id="PTHR12277">
    <property type="entry name" value="ALPHA/BETA HYDROLASE DOMAIN-CONTAINING PROTEIN"/>
    <property type="match status" value="1"/>
</dbReference>
<evidence type="ECO:0000313" key="2">
    <source>
        <dbReference type="EMBL" id="KAF2084450.1"/>
    </source>
</evidence>
<dbReference type="EMBL" id="ML978741">
    <property type="protein sequence ID" value="KAF2084450.1"/>
    <property type="molecule type" value="Genomic_DNA"/>
</dbReference>
<proteinExistence type="predicted"/>
<dbReference type="Gene3D" id="3.40.50.1820">
    <property type="entry name" value="alpha/beta hydrolase"/>
    <property type="match status" value="1"/>
</dbReference>
<sequence length="355" mass="39406">MPGSKPQAAPIVAALPTYLVPPVLFTGLLVTLWVQKCILMILFQNKIIYMPSLPPNSRYETIADYARECRGVGWEEQSIRSLDGTQISLCVGRILEKDHVPDSAEPKKHIVIVYFQGNGSSTPPRLPLLSRVLRTLHNDCNPSSCTYTIIALSYRGYWTSRGRPSQSGIELDALATLSWVQQTYAPSLAGDMRIILWGQSIGAGVAATALAKHFSALPPPSNLDDPQDQQRLPIAALILETPFLSIRKMLAALYPEKWVPYQYLWPFLRNWWDSEAALRKLAAHGGVRRGVKVLMLEAEMDEVVPRDQGEELWRVAGEAGLDVRRVVVGRALHHEASTKGEGQRALVGLLKEVGR</sequence>
<dbReference type="SUPFAM" id="SSF53474">
    <property type="entry name" value="alpha/beta-Hydrolases"/>
    <property type="match status" value="1"/>
</dbReference>
<keyword evidence="1" id="KW-0812">Transmembrane</keyword>
<dbReference type="OrthoDB" id="10249433at2759"/>
<dbReference type="InterPro" id="IPR029058">
    <property type="entry name" value="AB_hydrolase_fold"/>
</dbReference>
<dbReference type="GO" id="GO:0008474">
    <property type="term" value="F:palmitoyl-(protein) hydrolase activity"/>
    <property type="evidence" value="ECO:0007669"/>
    <property type="project" value="TreeGrafter"/>
</dbReference>
<keyword evidence="1" id="KW-1133">Transmembrane helix</keyword>
<organism evidence="2 3">
    <name type="scientific">Saccharata proteae CBS 121410</name>
    <dbReference type="NCBI Taxonomy" id="1314787"/>
    <lineage>
        <taxon>Eukaryota</taxon>
        <taxon>Fungi</taxon>
        <taxon>Dikarya</taxon>
        <taxon>Ascomycota</taxon>
        <taxon>Pezizomycotina</taxon>
        <taxon>Dothideomycetes</taxon>
        <taxon>Dothideomycetes incertae sedis</taxon>
        <taxon>Botryosphaeriales</taxon>
        <taxon>Saccharataceae</taxon>
        <taxon>Saccharata</taxon>
    </lineage>
</organism>
<dbReference type="PANTHER" id="PTHR12277:SF64">
    <property type="entry name" value="SUPERFAMILY HYDROLASE, PUTATIVE (AFU_ORTHOLOGUE AFUA_3G01760)-RELATED"/>
    <property type="match status" value="1"/>
</dbReference>
<name>A0A9P4LSE8_9PEZI</name>
<dbReference type="GO" id="GO:0016020">
    <property type="term" value="C:membrane"/>
    <property type="evidence" value="ECO:0007669"/>
    <property type="project" value="TreeGrafter"/>
</dbReference>
<evidence type="ECO:0000256" key="1">
    <source>
        <dbReference type="SAM" id="Phobius"/>
    </source>
</evidence>
<keyword evidence="3" id="KW-1185">Reference proteome</keyword>
<protein>
    <submittedName>
        <fullName evidence="2">Alpha/beta-hydrolase</fullName>
    </submittedName>
</protein>